<name>A0ABD5A347_9LACO</name>
<dbReference type="PANTHER" id="PTHR38634">
    <property type="entry name" value="PROTEIN CBG16428"/>
    <property type="match status" value="1"/>
</dbReference>
<feature type="region of interest" description="Disordered" evidence="1">
    <location>
        <begin position="1556"/>
        <end position="2072"/>
    </location>
</feature>
<feature type="region of interest" description="Disordered" evidence="1">
    <location>
        <begin position="1427"/>
        <end position="1464"/>
    </location>
</feature>
<proteinExistence type="predicted"/>
<evidence type="ECO:0000313" key="3">
    <source>
        <dbReference type="Proteomes" id="UP001169713"/>
    </source>
</evidence>
<evidence type="ECO:0000256" key="1">
    <source>
        <dbReference type="SAM" id="MobiDB-lite"/>
    </source>
</evidence>
<comment type="caution">
    <text evidence="2">The sequence shown here is derived from an EMBL/GenBank/DDBJ whole genome shotgun (WGS) entry which is preliminary data.</text>
</comment>
<feature type="non-terminal residue" evidence="2">
    <location>
        <position position="2072"/>
    </location>
</feature>
<organism evidence="2 3">
    <name type="scientific">Lactobacillus paragasseri</name>
    <dbReference type="NCBI Taxonomy" id="2107999"/>
    <lineage>
        <taxon>Bacteria</taxon>
        <taxon>Bacillati</taxon>
        <taxon>Bacillota</taxon>
        <taxon>Bacilli</taxon>
        <taxon>Lactobacillales</taxon>
        <taxon>Lactobacillaceae</taxon>
        <taxon>Lactobacillus</taxon>
    </lineage>
</organism>
<dbReference type="Proteomes" id="UP001169713">
    <property type="component" value="Unassembled WGS sequence"/>
</dbReference>
<feature type="region of interest" description="Disordered" evidence="1">
    <location>
        <begin position="147"/>
        <end position="217"/>
    </location>
</feature>
<protein>
    <recommendedName>
        <fullName evidence="4">LPXTG cell wall anchor domain-containing protein</fullName>
    </recommendedName>
</protein>
<dbReference type="EMBL" id="JAUONS010000008">
    <property type="protein sequence ID" value="MDO6362254.1"/>
    <property type="molecule type" value="Genomic_DNA"/>
</dbReference>
<gene>
    <name evidence="2" type="ORF">Q4436_08985</name>
</gene>
<feature type="compositionally biased region" description="Low complexity" evidence="1">
    <location>
        <begin position="108"/>
        <end position="119"/>
    </location>
</feature>
<evidence type="ECO:0008006" key="4">
    <source>
        <dbReference type="Google" id="ProtNLM"/>
    </source>
</evidence>
<reference evidence="2" key="1">
    <citation type="submission" date="2023-07" db="EMBL/GenBank/DDBJ databases">
        <title>Whole Genome Sequencing of Colonoscopy isolates.</title>
        <authorList>
            <person name="Surve S.V."/>
            <person name="Valls R.A."/>
            <person name="Barrak K.E."/>
            <person name="Gardner T.B."/>
            <person name="O'Toole G.A."/>
        </authorList>
    </citation>
    <scope>NUCLEOTIDE SEQUENCE</scope>
    <source>
        <strain evidence="2">GP0003</strain>
    </source>
</reference>
<feature type="compositionally biased region" description="Low complexity" evidence="1">
    <location>
        <begin position="83"/>
        <end position="101"/>
    </location>
</feature>
<feature type="region of interest" description="Disordered" evidence="1">
    <location>
        <begin position="83"/>
        <end position="119"/>
    </location>
</feature>
<dbReference type="RefSeq" id="WP_303611082.1">
    <property type="nucleotide sequence ID" value="NZ_JAUONS010000008.1"/>
</dbReference>
<evidence type="ECO:0000313" key="2">
    <source>
        <dbReference type="EMBL" id="MDO6362254.1"/>
    </source>
</evidence>
<accession>A0ABD5A347</accession>
<sequence length="2072" mass="220100">MRRYFRNRKLQKHVKHYVDPNAIRDDKDDATSYLKDIAGLATILGVGATGGALLPNGRVYAAQTSVDPESQVVGSVSDFIKSGASDTTGSKSDSKTFSISASEDKTKSTSASKSTQLSQSLSKSLSQSISQSESLSHSLSESESALNSLSLAKSKEKEAKSNKQATSTSHKSDSKASQSETANVKKSGQNNRRSAENSLSNNSTSANQEQSSTYASTSNDITTNLQASLNLSNDLSSLSNLPLAFNSVSSNNSTSNNSNSQLPVTLAANFMTLAATDATVAKPDFTGTALLGYIGTDGKYVSGSDISYTSSTSASSLPNLAFRLSTANNDTTNSQQFFVMIPKGFKSSVNDFSQLGSSRYTYPFNAGFSGPESFSSSEYSVKDLGKVGPNGEQLFSITLTANPNWGNNFGGQFKLTLDPTVTGQYSYNEYTAPLVSELASDGQGWNNGNFTGFTIDGKHVDVVNTEGYASSIQYAVNQALKPTFTGTATLGNLSNGTFVSANSTNYTADTPTTDLPTLNVRLSTNGTTTVDKPQFIVAIPKGFTATGNSLISSDTVSKYFGDNFKGTNSFSSSDYSVEPIGTNSNGEELYLVKLNFNPSESNNKDLGLQFKLALDSSAQGSYTYNSSSTPLVSELASDGQSTAGTATITVNGKTYDVVRSSNATDVTYYINNTQTPTFSGTAWFDANGKVYNGNSATLPTYTFRLSTYGNSTIKNPKFILMIPAGFTATKDDITFGAGVNPTNVQDLGNYGPNGEKLFEITLSSNPVWSSPTNTVKLTLDPQNGGSYKYSYNTAPLVSELAGDANQGAAGSDFTYTFKVGNDKTPINVVKSQYPVNEQNDGSVSYTVQAGSTKLDTTSYNISNLKVTPYKGETINDAGYEQLHFTFTPTTQLKSGDYFDVQLGLPNADGSIKEYDTKLGNNLAITTTDGTQVGTAYNMGTYYRIVFNANAAKYTTGNNHPSWNLKLSWGNPGSQTPSISTDQSSSNTTNLGTTFVYKYTNDLSLNGTKFAYTPTNDVTINGQRYASGLHIQGQYVYDGQYLKGNDQTYSSMVEPYNRIWYPDNKVGIATNWYNRVTVNIATNGAKNSNQNTSNNFDITVSVGKNDVFNYQWATDEDLATQIKDHLAKYVTNDLSNTVDSESNVYLNNNEKNGDKVDSEVTVTHTDTPVDASGRIQRVYHIKLSNPNARLDGSISPLTVSSNEFTMPSDIKTYQEDYDHLIDADNFNGADTSNKTLLNALEKTPIALMKVTNNTTGKDSTGVQGQKWAALIRYDTSGDVKNAVDPTNTRTATLEFVNDNDPANPITIVSATNTAQGTADSKIDFSNATDTLAYLEKLGYSLEKVVNNQTGKVITPPEGVDPKNLTAYPYGNLIDSPNKFTVYLHYTDIQSISASQSVSNSISNSYSIQRSESRSESLSISEATSGSISRSLSNSIRQSESTSRSLSQSESLSHSTSQSESLSNSFSQSESLSNSLSQSESLSNSLSQSESLSNSLSQSESLSNSLSQSESLSNSLSQSESLSNSLSQSESLSNSLSQSESLSNSLSQSESLSNSLSQSESLSNSLSESESLSNSLSQSESLSNSLSESESLSNSLSQSESLSNSLSQSESLSNSLSQSESLSNSLSQSESLSNSLSQSESLSNSLSQSESLSNSLSQSESLSNSLSESESLSNSLSESESLSNSLSQSESLSNSLSQSESLSNSLSQSESLSNSLSQSESLSNSLSQSESLSNSLSQSESLSNSLSQSESLSNSLSQSESLSNSLSQSESLSNSLSQSESLSNSLSESESLSNSLSQSESLSNSLSQSESLSNSLSQSESLSNSLSQSESLSNSLSQSESLSNSLSESESLSNSLSESESLSNSLSQSESLSNSLSQSESLSNSLSQSESLSNSLSQSESLSNSLSQSESLSNSLSQSESLSNSLSQSESLSNSLSESESLSNSLSQSESLSNSLSQSESLSNSLSQSESLSNSLSQSESLSNSLSQSESLSNSLSQSESLSNSLSQSESLSNSLSQSESLSNSLSQSESLSNSLSQSESLSNSLSQSESLSNSLSQSESLSNSLSQSESLSN</sequence>
<feature type="compositionally biased region" description="Polar residues" evidence="1">
    <location>
        <begin position="175"/>
        <end position="217"/>
    </location>
</feature>
<dbReference type="PANTHER" id="PTHR38634:SF2">
    <property type="entry name" value="TROPHININ"/>
    <property type="match status" value="1"/>
</dbReference>